<evidence type="ECO:0000256" key="1">
    <source>
        <dbReference type="SAM" id="Phobius"/>
    </source>
</evidence>
<gene>
    <name evidence="2" type="ORF">IQ266_06225</name>
</gene>
<keyword evidence="3" id="KW-1185">Reference proteome</keyword>
<sequence>MNSLANLSAIVIVALWMLAIALISIQNAQPVSIEFFGTRSIAIPFGLLLTCTTVIGMIGTVLLQPILRPSHRSADEE</sequence>
<reference evidence="2" key="1">
    <citation type="submission" date="2020-10" db="EMBL/GenBank/DDBJ databases">
        <authorList>
            <person name="Castelo-Branco R."/>
            <person name="Eusebio N."/>
            <person name="Adriana R."/>
            <person name="Vieira A."/>
            <person name="Brugerolle De Fraissinette N."/>
            <person name="Rezende De Castro R."/>
            <person name="Schneider M.P."/>
            <person name="Vasconcelos V."/>
            <person name="Leao P.N."/>
        </authorList>
    </citation>
    <scope>NUCLEOTIDE SEQUENCE</scope>
    <source>
        <strain evidence="2">LEGE 11480</strain>
    </source>
</reference>
<feature type="transmembrane region" description="Helical" evidence="1">
    <location>
        <begin position="41"/>
        <end position="63"/>
    </location>
</feature>
<feature type="transmembrane region" description="Helical" evidence="1">
    <location>
        <begin position="7"/>
        <end position="29"/>
    </location>
</feature>
<keyword evidence="1" id="KW-1133">Transmembrane helix</keyword>
<proteinExistence type="predicted"/>
<protein>
    <submittedName>
        <fullName evidence="2">DUF1049 domain-containing protein</fullName>
    </submittedName>
</protein>
<keyword evidence="1" id="KW-0812">Transmembrane</keyword>
<dbReference type="Proteomes" id="UP000625316">
    <property type="component" value="Unassembled WGS sequence"/>
</dbReference>
<dbReference type="EMBL" id="JADEXQ010000015">
    <property type="protein sequence ID" value="MBE9029358.1"/>
    <property type="molecule type" value="Genomic_DNA"/>
</dbReference>
<evidence type="ECO:0000313" key="3">
    <source>
        <dbReference type="Proteomes" id="UP000625316"/>
    </source>
</evidence>
<evidence type="ECO:0000313" key="2">
    <source>
        <dbReference type="EMBL" id="MBE9029358.1"/>
    </source>
</evidence>
<dbReference type="AlphaFoldDB" id="A0A928Z3L7"/>
<comment type="caution">
    <text evidence="2">The sequence shown here is derived from an EMBL/GenBank/DDBJ whole genome shotgun (WGS) entry which is preliminary data.</text>
</comment>
<organism evidence="2 3">
    <name type="scientific">Romeriopsis navalis LEGE 11480</name>
    <dbReference type="NCBI Taxonomy" id="2777977"/>
    <lineage>
        <taxon>Bacteria</taxon>
        <taxon>Bacillati</taxon>
        <taxon>Cyanobacteriota</taxon>
        <taxon>Cyanophyceae</taxon>
        <taxon>Leptolyngbyales</taxon>
        <taxon>Leptolyngbyaceae</taxon>
        <taxon>Romeriopsis</taxon>
        <taxon>Romeriopsis navalis</taxon>
    </lineage>
</organism>
<keyword evidence="1" id="KW-0472">Membrane</keyword>
<name>A0A928Z3L7_9CYAN</name>
<dbReference type="RefSeq" id="WP_264324177.1">
    <property type="nucleotide sequence ID" value="NZ_JADEXQ010000015.1"/>
</dbReference>
<accession>A0A928Z3L7</accession>